<dbReference type="OrthoDB" id="9787738at2"/>
<dbReference type="RefSeq" id="WP_147028442.1">
    <property type="nucleotide sequence ID" value="NZ_BJZU01000129.1"/>
</dbReference>
<dbReference type="InterPro" id="IPR013216">
    <property type="entry name" value="Methyltransf_11"/>
</dbReference>
<name>A0A512JAH7_9HYPH</name>
<organism evidence="6 8">
    <name type="scientific">Methylobacterium oxalidis</name>
    <dbReference type="NCBI Taxonomy" id="944322"/>
    <lineage>
        <taxon>Bacteria</taxon>
        <taxon>Pseudomonadati</taxon>
        <taxon>Pseudomonadota</taxon>
        <taxon>Alphaproteobacteria</taxon>
        <taxon>Hyphomicrobiales</taxon>
        <taxon>Methylobacteriaceae</taxon>
        <taxon>Methylobacterium</taxon>
    </lineage>
</organism>
<reference evidence="7" key="1">
    <citation type="journal article" date="2014" name="Int. J. Syst. Evol. Microbiol.">
        <title>Complete genome of a new Firmicutes species belonging to the dominant human colonic microbiota ('Ruminococcus bicirculans') reveals two chromosomes and a selective capacity to utilize plant glucans.</title>
        <authorList>
            <consortium name="NISC Comparative Sequencing Program"/>
            <person name="Wegmann U."/>
            <person name="Louis P."/>
            <person name="Goesmann A."/>
            <person name="Henrissat B."/>
            <person name="Duncan S.H."/>
            <person name="Flint H.J."/>
        </authorList>
    </citation>
    <scope>NUCLEOTIDE SEQUENCE</scope>
    <source>
        <strain evidence="7">NBRC 107715</strain>
    </source>
</reference>
<keyword evidence="3 6" id="KW-0808">Transferase</keyword>
<evidence type="ECO:0000256" key="4">
    <source>
        <dbReference type="ARBA" id="ARBA00022691"/>
    </source>
</evidence>
<keyword evidence="1" id="KW-0474">Menaquinone biosynthesis</keyword>
<keyword evidence="9" id="KW-1185">Reference proteome</keyword>
<dbReference type="EMBL" id="BSPK01000045">
    <property type="protein sequence ID" value="GLS64550.1"/>
    <property type="molecule type" value="Genomic_DNA"/>
</dbReference>
<dbReference type="AlphaFoldDB" id="A0A512JAH7"/>
<reference evidence="7" key="4">
    <citation type="submission" date="2023-01" db="EMBL/GenBank/DDBJ databases">
        <title>Draft genome sequence of Methylobacterium oxalidis strain NBRC 107715.</title>
        <authorList>
            <person name="Sun Q."/>
            <person name="Mori K."/>
        </authorList>
    </citation>
    <scope>NUCLEOTIDE SEQUENCE</scope>
    <source>
        <strain evidence="7">NBRC 107715</strain>
    </source>
</reference>
<evidence type="ECO:0000256" key="1">
    <source>
        <dbReference type="ARBA" id="ARBA00022428"/>
    </source>
</evidence>
<evidence type="ECO:0000313" key="7">
    <source>
        <dbReference type="EMBL" id="GLS64550.1"/>
    </source>
</evidence>
<dbReference type="EMBL" id="BJZU01000129">
    <property type="protein sequence ID" value="GEP06942.1"/>
    <property type="molecule type" value="Genomic_DNA"/>
</dbReference>
<dbReference type="PROSITE" id="PS51608">
    <property type="entry name" value="SAM_MT_UBIE"/>
    <property type="match status" value="1"/>
</dbReference>
<dbReference type="InterPro" id="IPR004033">
    <property type="entry name" value="UbiE/COQ5_MeTrFase"/>
</dbReference>
<reference evidence="9" key="2">
    <citation type="journal article" date="2019" name="Int. J. Syst. Evol. Microbiol.">
        <title>The Global Catalogue of Microorganisms (GCM) 10K type strain sequencing project: providing services to taxonomists for standard genome sequencing and annotation.</title>
        <authorList>
            <consortium name="The Broad Institute Genomics Platform"/>
            <consortium name="The Broad Institute Genome Sequencing Center for Infectious Disease"/>
            <person name="Wu L."/>
            <person name="Ma J."/>
        </authorList>
    </citation>
    <scope>NUCLEOTIDE SEQUENCE [LARGE SCALE GENOMIC DNA]</scope>
    <source>
        <strain evidence="9">NBRC 107715</strain>
    </source>
</reference>
<evidence type="ECO:0000313" key="8">
    <source>
        <dbReference type="Proteomes" id="UP000321960"/>
    </source>
</evidence>
<keyword evidence="4" id="KW-0949">S-adenosyl-L-methionine</keyword>
<protein>
    <submittedName>
        <fullName evidence="6">SAM-dependent methyltransferase</fullName>
    </submittedName>
</protein>
<dbReference type="PANTHER" id="PTHR43591">
    <property type="entry name" value="METHYLTRANSFERASE"/>
    <property type="match status" value="1"/>
</dbReference>
<dbReference type="Proteomes" id="UP001156856">
    <property type="component" value="Unassembled WGS sequence"/>
</dbReference>
<comment type="caution">
    <text evidence="6">The sequence shown here is derived from an EMBL/GenBank/DDBJ whole genome shotgun (WGS) entry which is preliminary data.</text>
</comment>
<dbReference type="InterPro" id="IPR029063">
    <property type="entry name" value="SAM-dependent_MTases_sf"/>
</dbReference>
<dbReference type="Proteomes" id="UP000321960">
    <property type="component" value="Unassembled WGS sequence"/>
</dbReference>
<evidence type="ECO:0000313" key="6">
    <source>
        <dbReference type="EMBL" id="GEP06942.1"/>
    </source>
</evidence>
<feature type="domain" description="Methyltransferase type 11" evidence="5">
    <location>
        <begin position="45"/>
        <end position="141"/>
    </location>
</feature>
<gene>
    <name evidence="7" type="ORF">GCM10007888_29310</name>
    <name evidence="6" type="ORF">MOX02_49800</name>
</gene>
<evidence type="ECO:0000256" key="3">
    <source>
        <dbReference type="ARBA" id="ARBA00022679"/>
    </source>
</evidence>
<accession>A0A512JAH7</accession>
<reference evidence="6 8" key="3">
    <citation type="submission" date="2019-07" db="EMBL/GenBank/DDBJ databases">
        <title>Whole genome shotgun sequence of Methylobacterium oxalidis NBRC 107715.</title>
        <authorList>
            <person name="Hosoyama A."/>
            <person name="Uohara A."/>
            <person name="Ohji S."/>
            <person name="Ichikawa N."/>
        </authorList>
    </citation>
    <scope>NUCLEOTIDE SEQUENCE [LARGE SCALE GENOMIC DNA]</scope>
    <source>
        <strain evidence="6 8">NBRC 107715</strain>
    </source>
</reference>
<dbReference type="GO" id="GO:0032259">
    <property type="term" value="P:methylation"/>
    <property type="evidence" value="ECO:0007669"/>
    <property type="project" value="UniProtKB-KW"/>
</dbReference>
<proteinExistence type="predicted"/>
<dbReference type="CDD" id="cd02440">
    <property type="entry name" value="AdoMet_MTases"/>
    <property type="match status" value="1"/>
</dbReference>
<dbReference type="Gene3D" id="3.40.50.150">
    <property type="entry name" value="Vaccinia Virus protein VP39"/>
    <property type="match status" value="1"/>
</dbReference>
<evidence type="ECO:0000256" key="2">
    <source>
        <dbReference type="ARBA" id="ARBA00022603"/>
    </source>
</evidence>
<sequence>MTDFDTAFSGSIPALYERYLGPLLFEPYALDLVARLADVEADRVLETAAGTGVVTRLLARTLSSAVEIVATDINQSMLDFAAAKQLPVNVMWQQADALRLPFTDQTFDALVCQFGLMFLPDKKRGFREAHRVLKSGGRFVFNVWDRLEENEFAQVVSAAVAARFPDDPPAFLAQIPYGFHDADAISKDLQQAGFSAVSIESVELRSRSASPREAAVGFCQGTPLRSEIEARGMSQLEEVTSAAERALASRFGLGPIDGRMRAYAMTGVR</sequence>
<evidence type="ECO:0000313" key="9">
    <source>
        <dbReference type="Proteomes" id="UP001156856"/>
    </source>
</evidence>
<dbReference type="SUPFAM" id="SSF53335">
    <property type="entry name" value="S-adenosyl-L-methionine-dependent methyltransferases"/>
    <property type="match status" value="1"/>
</dbReference>
<dbReference type="PANTHER" id="PTHR43591:SF24">
    <property type="entry name" value="2-METHOXY-6-POLYPRENYL-1,4-BENZOQUINOL METHYLASE, MITOCHONDRIAL"/>
    <property type="match status" value="1"/>
</dbReference>
<dbReference type="GO" id="GO:0009234">
    <property type="term" value="P:menaquinone biosynthetic process"/>
    <property type="evidence" value="ECO:0007669"/>
    <property type="project" value="UniProtKB-KW"/>
</dbReference>
<evidence type="ECO:0000259" key="5">
    <source>
        <dbReference type="Pfam" id="PF08241"/>
    </source>
</evidence>
<dbReference type="Pfam" id="PF08241">
    <property type="entry name" value="Methyltransf_11"/>
    <property type="match status" value="1"/>
</dbReference>
<dbReference type="GO" id="GO:0008757">
    <property type="term" value="F:S-adenosylmethionine-dependent methyltransferase activity"/>
    <property type="evidence" value="ECO:0007669"/>
    <property type="project" value="InterPro"/>
</dbReference>
<keyword evidence="2 6" id="KW-0489">Methyltransferase</keyword>